<evidence type="ECO:0000313" key="2">
    <source>
        <dbReference type="Proteomes" id="UP000218811"/>
    </source>
</evidence>
<dbReference type="Proteomes" id="UP000218811">
    <property type="component" value="Unassembled WGS sequence"/>
</dbReference>
<protein>
    <submittedName>
        <fullName evidence="1">Uncharacterized protein</fullName>
    </submittedName>
</protein>
<proteinExistence type="predicted"/>
<gene>
    <name evidence="1" type="ORF">WOLCODRAFT_26499</name>
</gene>
<keyword evidence="2" id="KW-1185">Reference proteome</keyword>
<dbReference type="EMBL" id="KB468157">
    <property type="protein sequence ID" value="PCH44121.1"/>
    <property type="molecule type" value="Genomic_DNA"/>
</dbReference>
<organism evidence="1 2">
    <name type="scientific">Wolfiporia cocos (strain MD-104)</name>
    <name type="common">Brown rot fungus</name>
    <dbReference type="NCBI Taxonomy" id="742152"/>
    <lineage>
        <taxon>Eukaryota</taxon>
        <taxon>Fungi</taxon>
        <taxon>Dikarya</taxon>
        <taxon>Basidiomycota</taxon>
        <taxon>Agaricomycotina</taxon>
        <taxon>Agaricomycetes</taxon>
        <taxon>Polyporales</taxon>
        <taxon>Phaeolaceae</taxon>
        <taxon>Wolfiporia</taxon>
    </lineage>
</organism>
<accession>A0A2H3JQC7</accession>
<dbReference type="AlphaFoldDB" id="A0A2H3JQC7"/>
<name>A0A2H3JQC7_WOLCO</name>
<sequence length="124" mass="14187">MNIPETSLKRAETYGMIQRVISSACPTVLETIIIDVWINPSAARPLIMSHVLLALRRSLCPPDHPLAPEKHMSLKLVKLLVHSIDETSKRQLETEWADLAQIWFPSLYSRGIMHLRFPSLRHDP</sequence>
<reference evidence="1 2" key="1">
    <citation type="journal article" date="2012" name="Science">
        <title>The Paleozoic origin of enzymatic lignin decomposition reconstructed from 31 fungal genomes.</title>
        <authorList>
            <person name="Floudas D."/>
            <person name="Binder M."/>
            <person name="Riley R."/>
            <person name="Barry K."/>
            <person name="Blanchette R.A."/>
            <person name="Henrissat B."/>
            <person name="Martinez A.T."/>
            <person name="Otillar R."/>
            <person name="Spatafora J.W."/>
            <person name="Yadav J.S."/>
            <person name="Aerts A."/>
            <person name="Benoit I."/>
            <person name="Boyd A."/>
            <person name="Carlson A."/>
            <person name="Copeland A."/>
            <person name="Coutinho P.M."/>
            <person name="de Vries R.P."/>
            <person name="Ferreira P."/>
            <person name="Findley K."/>
            <person name="Foster B."/>
            <person name="Gaskell J."/>
            <person name="Glotzer D."/>
            <person name="Gorecki P."/>
            <person name="Heitman J."/>
            <person name="Hesse C."/>
            <person name="Hori C."/>
            <person name="Igarashi K."/>
            <person name="Jurgens J.A."/>
            <person name="Kallen N."/>
            <person name="Kersten P."/>
            <person name="Kohler A."/>
            <person name="Kuees U."/>
            <person name="Kumar T.K.A."/>
            <person name="Kuo A."/>
            <person name="LaButti K."/>
            <person name="Larrondo L.F."/>
            <person name="Lindquist E."/>
            <person name="Ling A."/>
            <person name="Lombard V."/>
            <person name="Lucas S."/>
            <person name="Lundell T."/>
            <person name="Martin R."/>
            <person name="McLaughlin D.J."/>
            <person name="Morgenstern I."/>
            <person name="Morin E."/>
            <person name="Murat C."/>
            <person name="Nagy L.G."/>
            <person name="Nolan M."/>
            <person name="Ohm R.A."/>
            <person name="Patyshakuliyeva A."/>
            <person name="Rokas A."/>
            <person name="Ruiz-Duenas F.J."/>
            <person name="Sabat G."/>
            <person name="Salamov A."/>
            <person name="Samejima M."/>
            <person name="Schmutz J."/>
            <person name="Slot J.C."/>
            <person name="St John F."/>
            <person name="Stenlid J."/>
            <person name="Sun H."/>
            <person name="Sun S."/>
            <person name="Syed K."/>
            <person name="Tsang A."/>
            <person name="Wiebenga A."/>
            <person name="Young D."/>
            <person name="Pisabarro A."/>
            <person name="Eastwood D.C."/>
            <person name="Martin F."/>
            <person name="Cullen D."/>
            <person name="Grigoriev I.V."/>
            <person name="Hibbett D.S."/>
        </authorList>
    </citation>
    <scope>NUCLEOTIDE SEQUENCE [LARGE SCALE GENOMIC DNA]</scope>
    <source>
        <strain evidence="1 2">MD-104</strain>
    </source>
</reference>
<evidence type="ECO:0000313" key="1">
    <source>
        <dbReference type="EMBL" id="PCH44121.1"/>
    </source>
</evidence>